<evidence type="ECO:0000256" key="7">
    <source>
        <dbReference type="ARBA" id="ARBA00022763"/>
    </source>
</evidence>
<dbReference type="SUPFAM" id="SSF88723">
    <property type="entry name" value="PIN domain-like"/>
    <property type="match status" value="1"/>
</dbReference>
<evidence type="ECO:0000256" key="2">
    <source>
        <dbReference type="ARBA" id="ARBA00004123"/>
    </source>
</evidence>
<dbReference type="GO" id="GO:0004520">
    <property type="term" value="F:DNA endonuclease activity"/>
    <property type="evidence" value="ECO:0007669"/>
    <property type="project" value="TreeGrafter"/>
</dbReference>
<proteinExistence type="inferred from homology"/>
<evidence type="ECO:0000313" key="16">
    <source>
        <dbReference type="EMBL" id="GAT20810.1"/>
    </source>
</evidence>
<evidence type="ECO:0000313" key="17">
    <source>
        <dbReference type="Proteomes" id="UP000075230"/>
    </source>
</evidence>
<feature type="region of interest" description="Disordered" evidence="13">
    <location>
        <begin position="1025"/>
        <end position="1085"/>
    </location>
</feature>
<dbReference type="InterPro" id="IPR008918">
    <property type="entry name" value="HhH2"/>
</dbReference>
<sequence length="1085" mass="121004">MGVHGLWTVVHPCARPIKLETLNKKRLAVDASIWIYQFLKAVRDKEGNALRNSHIVGFFRRICKLLYFGIQPVFVFDGGAPVLKRQTIANRKKRREGRREDAVRTAGKLLAVQLQRSAEEEAATRRRGRMENEEEVPDNPVYVGDAFITEQEKKQTRSFKKKDAYHLPDLQTSLEEMGAPNDPRIMSQEELEEYARQFHQGEDINLMAFSKFQIERVKERNDLTQRLMNINGMNGEDALYKSGQRIAGERGKEYVLVKDDTIEGGWVLGVVGNKEGQEDKPIDVDQYGQQLIFPDKEDNSDDDDGGFEDVPIEGLNRLPKLPSLQKGVFDKSNRNEMRDSLDAGGPELQEVNDDSLFVEGGQNELAKHNHHTTDTLFDATGDDDDETLQRAIALSFQSGVGADADTNDDDLPEIQLNQNYVPPTIHEAPADQSDHSDDEGMDFVAALAQSKRVKKAPPKVAGNPFDGPLPFESLKPFKAGKLINRGKSAEQEAGATKPDNGSSKTKDIQILPPWFSGPSQSVKDAEFVSDEVHHRPVVKPPSEQDVPDHVFIVGDEETMGDHDSGASKGSKPFIDLEPTPQLNGGGQESQIKLEVGPQVTPVEAQATETKDAEALEAHTGDIIAVDASNASMTEKHISIDDETDLRHPKTSPSPEFEDVVIQQDNIPTEPTTLDQSDQVEEYYDDDNFSDPEDEQLLEQLAAEGEEHVRFAATLNSTSHTELPFDYEQELRQLRSQQKKDRRDADEVSQVMITECQQLLRLFGLPYVTAPMEAEAQCAELVSLGLVDGIITDDSDVFLFGGTRVYKNMFNQSKFVECYLTTDLEKEYSLFRTKLIRLAHLLGSDYTEGIPGIGPVTALEILTEFGTLEEFRDWWTQVQTGLNMGNDSHATFYKKFKKHATKIFLPPSFPDPRVDAAYLEPEVDSDPSPFQWGVPDLHGLRDFLMSTIGWSQERTDEVLVPVIRDMNRREQEGTQSNITSFFSGPQGAGAFAPRVRSGGQTRMEKAFSRLRQQAVSVEQADSIGIDSHLHDPAADGSLESPVPSNSATGKETRPKRGRRGARNAPDGQDDMAEGTATNKKRRTRAK</sequence>
<evidence type="ECO:0000256" key="6">
    <source>
        <dbReference type="ARBA" id="ARBA00022759"/>
    </source>
</evidence>
<keyword evidence="5" id="KW-0479">Metal-binding</keyword>
<feature type="region of interest" description="Disordered" evidence="13">
    <location>
        <begin position="486"/>
        <end position="507"/>
    </location>
</feature>
<feature type="domain" description="XPG-I" evidence="14">
    <location>
        <begin position="760"/>
        <end position="829"/>
    </location>
</feature>
<feature type="region of interest" description="Disordered" evidence="13">
    <location>
        <begin position="557"/>
        <end position="587"/>
    </location>
</feature>
<keyword evidence="9" id="KW-0460">Magnesium</keyword>
<evidence type="ECO:0000256" key="5">
    <source>
        <dbReference type="ARBA" id="ARBA00022723"/>
    </source>
</evidence>
<keyword evidence="10" id="KW-0234">DNA repair</keyword>
<dbReference type="FunFam" id="1.10.150.20:FF:000092">
    <property type="entry name" value="DNA excision repair protein Rad2"/>
    <property type="match status" value="1"/>
</dbReference>
<dbReference type="GO" id="GO:0046872">
    <property type="term" value="F:metal ion binding"/>
    <property type="evidence" value="ECO:0007669"/>
    <property type="project" value="UniProtKB-KW"/>
</dbReference>
<evidence type="ECO:0000256" key="12">
    <source>
        <dbReference type="ARBA" id="ARBA00053135"/>
    </source>
</evidence>
<dbReference type="Proteomes" id="UP000075230">
    <property type="component" value="Unassembled WGS sequence"/>
</dbReference>
<dbReference type="InterPro" id="IPR029060">
    <property type="entry name" value="PIN-like_dom_sf"/>
</dbReference>
<dbReference type="InterPro" id="IPR036279">
    <property type="entry name" value="5-3_exonuclease_C_sf"/>
</dbReference>
<dbReference type="Pfam" id="PF00752">
    <property type="entry name" value="XPG_N"/>
    <property type="match status" value="1"/>
</dbReference>
<dbReference type="SMART" id="SM00485">
    <property type="entry name" value="XPGN"/>
    <property type="match status" value="1"/>
</dbReference>
<name>A0A146F3U1_ASPKA</name>
<dbReference type="FunFam" id="3.40.50.1010:FF:000025">
    <property type="entry name" value="DNA repair protein RAD2"/>
    <property type="match status" value="1"/>
</dbReference>
<dbReference type="InterPro" id="IPR006084">
    <property type="entry name" value="XPG/Rad2"/>
</dbReference>
<dbReference type="Gene3D" id="3.40.50.1010">
    <property type="entry name" value="5'-nuclease"/>
    <property type="match status" value="2"/>
</dbReference>
<protein>
    <submittedName>
        <fullName evidence="16">DNA excision repair protein Rad2</fullName>
    </submittedName>
</protein>
<dbReference type="InterPro" id="IPR001044">
    <property type="entry name" value="XPG/Rad2_eukaryotes"/>
</dbReference>
<evidence type="ECO:0000256" key="11">
    <source>
        <dbReference type="ARBA" id="ARBA00023242"/>
    </source>
</evidence>
<dbReference type="PRINTS" id="PR00066">
    <property type="entry name" value="XRODRMPGMNTG"/>
</dbReference>
<evidence type="ECO:0000259" key="14">
    <source>
        <dbReference type="SMART" id="SM00484"/>
    </source>
</evidence>
<evidence type="ECO:0000256" key="4">
    <source>
        <dbReference type="ARBA" id="ARBA00022722"/>
    </source>
</evidence>
<feature type="domain" description="XPG N-terminal" evidence="15">
    <location>
        <begin position="1"/>
        <end position="98"/>
    </location>
</feature>
<comment type="caution">
    <text evidence="16">The sequence shown here is derived from an EMBL/GenBank/DDBJ whole genome shotgun (WGS) entry which is preliminary data.</text>
</comment>
<feature type="region of interest" description="Disordered" evidence="13">
    <location>
        <begin position="294"/>
        <end position="314"/>
    </location>
</feature>
<dbReference type="EMBL" id="BCWF01000008">
    <property type="protein sequence ID" value="GAT20810.1"/>
    <property type="molecule type" value="Genomic_DNA"/>
</dbReference>
<dbReference type="SUPFAM" id="SSF47807">
    <property type="entry name" value="5' to 3' exonuclease, C-terminal subdomain"/>
    <property type="match status" value="1"/>
</dbReference>
<dbReference type="PANTHER" id="PTHR16171:SF7">
    <property type="entry name" value="DNA REPAIR PROTEIN RAD2"/>
    <property type="match status" value="1"/>
</dbReference>
<accession>A0A146F3U1</accession>
<evidence type="ECO:0000256" key="3">
    <source>
        <dbReference type="ARBA" id="ARBA00005283"/>
    </source>
</evidence>
<keyword evidence="8" id="KW-0378">Hydrolase</keyword>
<dbReference type="InterPro" id="IPR006086">
    <property type="entry name" value="XPG-I_dom"/>
</dbReference>
<keyword evidence="6" id="KW-0255">Endonuclease</keyword>
<dbReference type="PROSITE" id="PS00842">
    <property type="entry name" value="XPG_2"/>
    <property type="match status" value="1"/>
</dbReference>
<dbReference type="GO" id="GO:0005634">
    <property type="term" value="C:nucleus"/>
    <property type="evidence" value="ECO:0007669"/>
    <property type="project" value="UniProtKB-SubCell"/>
</dbReference>
<gene>
    <name evidence="16" type="ORF">RIB2604_00802880</name>
</gene>
<dbReference type="SMART" id="SM00484">
    <property type="entry name" value="XPGI"/>
    <property type="match status" value="1"/>
</dbReference>
<dbReference type="CDD" id="cd09904">
    <property type="entry name" value="H3TH_XPG"/>
    <property type="match status" value="1"/>
</dbReference>
<dbReference type="AlphaFoldDB" id="A0A146F3U1"/>
<evidence type="ECO:0000256" key="8">
    <source>
        <dbReference type="ARBA" id="ARBA00022801"/>
    </source>
</evidence>
<comment type="subcellular location">
    <subcellularLocation>
        <location evidence="2">Nucleus</location>
    </subcellularLocation>
</comment>
<evidence type="ECO:0000259" key="15">
    <source>
        <dbReference type="SMART" id="SM00485"/>
    </source>
</evidence>
<dbReference type="GO" id="GO:0016788">
    <property type="term" value="F:hydrolase activity, acting on ester bonds"/>
    <property type="evidence" value="ECO:0007669"/>
    <property type="project" value="InterPro"/>
</dbReference>
<keyword evidence="11" id="KW-0539">Nucleus</keyword>
<keyword evidence="7" id="KW-0227">DNA damage</keyword>
<feature type="compositionally biased region" description="Acidic residues" evidence="13">
    <location>
        <begin position="298"/>
        <end position="311"/>
    </location>
</feature>
<comment type="cofactor">
    <cofactor evidence="1">
        <name>Mg(2+)</name>
        <dbReference type="ChEBI" id="CHEBI:18420"/>
    </cofactor>
</comment>
<evidence type="ECO:0000256" key="9">
    <source>
        <dbReference type="ARBA" id="ARBA00022842"/>
    </source>
</evidence>
<dbReference type="InterPro" id="IPR019974">
    <property type="entry name" value="XPG_CS"/>
</dbReference>
<dbReference type="PANTHER" id="PTHR16171">
    <property type="entry name" value="DNA REPAIR PROTEIN COMPLEMENTING XP-G CELLS-RELATED"/>
    <property type="match status" value="1"/>
</dbReference>
<comment type="function">
    <text evidence="12">Single-stranded DNA endonuclease involved in excision repair of DNA damaged with UV light, bulky adducts, or cross-linking agents. Essential for the incision step of excision-repair.</text>
</comment>
<comment type="similarity">
    <text evidence="3">Belongs to the XPG/RAD2 endonuclease family. XPG subfamily.</text>
</comment>
<evidence type="ECO:0000256" key="1">
    <source>
        <dbReference type="ARBA" id="ARBA00001946"/>
    </source>
</evidence>
<dbReference type="Gene3D" id="1.10.150.20">
    <property type="entry name" value="5' to 3' exonuclease, C-terminal subdomain"/>
    <property type="match status" value="1"/>
</dbReference>
<reference evidence="16 17" key="1">
    <citation type="journal article" date="2016" name="DNA Res.">
        <title>Genome sequence of Aspergillus luchuensis NBRC 4314.</title>
        <authorList>
            <person name="Yamada O."/>
            <person name="Machida M."/>
            <person name="Hosoyama A."/>
            <person name="Goto M."/>
            <person name="Takahashi T."/>
            <person name="Futagami T."/>
            <person name="Yamagata Y."/>
            <person name="Takeuchi M."/>
            <person name="Kobayashi T."/>
            <person name="Koike H."/>
            <person name="Abe K."/>
            <person name="Asai K."/>
            <person name="Arita M."/>
            <person name="Fujita N."/>
            <person name="Fukuda K."/>
            <person name="Higa K."/>
            <person name="Horikawa H."/>
            <person name="Ishikawa T."/>
            <person name="Jinno K."/>
            <person name="Kato Y."/>
            <person name="Kirimura K."/>
            <person name="Mizutani O."/>
            <person name="Nakasone K."/>
            <person name="Sano M."/>
            <person name="Shiraishi Y."/>
            <person name="Tsukahara M."/>
            <person name="Gomi K."/>
        </authorList>
    </citation>
    <scope>NUCLEOTIDE SEQUENCE [LARGE SCALE GENOMIC DNA]</scope>
    <source>
        <strain evidence="16 17">RIB 2604</strain>
    </source>
</reference>
<evidence type="ECO:0000256" key="13">
    <source>
        <dbReference type="SAM" id="MobiDB-lite"/>
    </source>
</evidence>
<dbReference type="Pfam" id="PF00867">
    <property type="entry name" value="XPG_I"/>
    <property type="match status" value="1"/>
</dbReference>
<dbReference type="SMART" id="SM00279">
    <property type="entry name" value="HhH2"/>
    <property type="match status" value="1"/>
</dbReference>
<dbReference type="GO" id="GO:0006289">
    <property type="term" value="P:nucleotide-excision repair"/>
    <property type="evidence" value="ECO:0007669"/>
    <property type="project" value="InterPro"/>
</dbReference>
<dbReference type="InterPro" id="IPR006085">
    <property type="entry name" value="XPG_DNA_repair_N"/>
</dbReference>
<reference evidence="17" key="2">
    <citation type="submission" date="2016-02" db="EMBL/GenBank/DDBJ databases">
        <title>Genome sequencing of Aspergillus luchuensis NBRC 4314.</title>
        <authorList>
            <person name="Yamada O."/>
        </authorList>
    </citation>
    <scope>NUCLEOTIDE SEQUENCE [LARGE SCALE GENOMIC DNA]</scope>
    <source>
        <strain evidence="17">RIB 2604</strain>
    </source>
</reference>
<evidence type="ECO:0000256" key="10">
    <source>
        <dbReference type="ARBA" id="ARBA00023204"/>
    </source>
</evidence>
<dbReference type="PRINTS" id="PR00853">
    <property type="entry name" value="XPGRADSUPER"/>
</dbReference>
<dbReference type="VEuPathDB" id="FungiDB:ASPFODRAFT_210081"/>
<dbReference type="FunFam" id="3.40.50.1010:FF:000061">
    <property type="entry name" value="Single-stranded DNA endonuclease (Eurofung)"/>
    <property type="match status" value="1"/>
</dbReference>
<keyword evidence="4" id="KW-0540">Nuclease</keyword>
<organism evidence="16 17">
    <name type="scientific">Aspergillus kawachii</name>
    <name type="common">White koji mold</name>
    <name type="synonym">Aspergillus awamori var. kawachi</name>
    <dbReference type="NCBI Taxonomy" id="1069201"/>
    <lineage>
        <taxon>Eukaryota</taxon>
        <taxon>Fungi</taxon>
        <taxon>Dikarya</taxon>
        <taxon>Ascomycota</taxon>
        <taxon>Pezizomycotina</taxon>
        <taxon>Eurotiomycetes</taxon>
        <taxon>Eurotiomycetidae</taxon>
        <taxon>Eurotiales</taxon>
        <taxon>Aspergillaceae</taxon>
        <taxon>Aspergillus</taxon>
        <taxon>Aspergillus subgen. Circumdati</taxon>
    </lineage>
</organism>
<dbReference type="CDD" id="cd09868">
    <property type="entry name" value="PIN_XPG_RAD2"/>
    <property type="match status" value="2"/>
</dbReference>
<dbReference type="GO" id="GO:0003697">
    <property type="term" value="F:single-stranded DNA binding"/>
    <property type="evidence" value="ECO:0007669"/>
    <property type="project" value="InterPro"/>
</dbReference>